<dbReference type="CDD" id="cd04301">
    <property type="entry name" value="NAT_SF"/>
    <property type="match status" value="1"/>
</dbReference>
<dbReference type="EMBL" id="PYYB01000001">
    <property type="protein sequence ID" value="PTL60209.1"/>
    <property type="molecule type" value="Genomic_DNA"/>
</dbReference>
<accession>A0A2T4ULU8</accession>
<proteinExistence type="predicted"/>
<gene>
    <name evidence="4" type="ORF">C7Y72_11460</name>
</gene>
<evidence type="ECO:0000256" key="2">
    <source>
        <dbReference type="ARBA" id="ARBA00023315"/>
    </source>
</evidence>
<dbReference type="AlphaFoldDB" id="A0A2T4ULU8"/>
<dbReference type="SUPFAM" id="SSF55729">
    <property type="entry name" value="Acyl-CoA N-acyltransferases (Nat)"/>
    <property type="match status" value="1"/>
</dbReference>
<dbReference type="Pfam" id="PF00583">
    <property type="entry name" value="Acetyltransf_1"/>
    <property type="match status" value="1"/>
</dbReference>
<dbReference type="PANTHER" id="PTHR43877">
    <property type="entry name" value="AMINOALKYLPHOSPHONATE N-ACETYLTRANSFERASE-RELATED-RELATED"/>
    <property type="match status" value="1"/>
</dbReference>
<evidence type="ECO:0000313" key="4">
    <source>
        <dbReference type="EMBL" id="PTL60209.1"/>
    </source>
</evidence>
<evidence type="ECO:0000313" key="5">
    <source>
        <dbReference type="Proteomes" id="UP000240739"/>
    </source>
</evidence>
<dbReference type="Gene3D" id="3.40.630.30">
    <property type="match status" value="1"/>
</dbReference>
<dbReference type="PANTHER" id="PTHR43877:SF1">
    <property type="entry name" value="ACETYLTRANSFERASE"/>
    <property type="match status" value="1"/>
</dbReference>
<name>A0A2T4ULU8_9ACTN</name>
<organism evidence="4 5">
    <name type="scientific">Paraconexibacter algicola</name>
    <dbReference type="NCBI Taxonomy" id="2133960"/>
    <lineage>
        <taxon>Bacteria</taxon>
        <taxon>Bacillati</taxon>
        <taxon>Actinomycetota</taxon>
        <taxon>Thermoleophilia</taxon>
        <taxon>Solirubrobacterales</taxon>
        <taxon>Paraconexibacteraceae</taxon>
        <taxon>Paraconexibacter</taxon>
    </lineage>
</organism>
<keyword evidence="2" id="KW-0012">Acyltransferase</keyword>
<keyword evidence="5" id="KW-1185">Reference proteome</keyword>
<dbReference type="OrthoDB" id="5638018at2"/>
<protein>
    <recommendedName>
        <fullName evidence="3">N-acetyltransferase domain-containing protein</fullName>
    </recommendedName>
</protein>
<dbReference type="InterPro" id="IPR016181">
    <property type="entry name" value="Acyl_CoA_acyltransferase"/>
</dbReference>
<comment type="caution">
    <text evidence="4">The sequence shown here is derived from an EMBL/GenBank/DDBJ whole genome shotgun (WGS) entry which is preliminary data.</text>
</comment>
<dbReference type="Proteomes" id="UP000240739">
    <property type="component" value="Unassembled WGS sequence"/>
</dbReference>
<dbReference type="InterPro" id="IPR000182">
    <property type="entry name" value="GNAT_dom"/>
</dbReference>
<keyword evidence="1" id="KW-0808">Transferase</keyword>
<dbReference type="PROSITE" id="PS51186">
    <property type="entry name" value="GNAT"/>
    <property type="match status" value="1"/>
</dbReference>
<dbReference type="GO" id="GO:0016747">
    <property type="term" value="F:acyltransferase activity, transferring groups other than amino-acyl groups"/>
    <property type="evidence" value="ECO:0007669"/>
    <property type="project" value="InterPro"/>
</dbReference>
<sequence>MSAAADAAARALDAVRALTIGGAAQALPHPRGTLLRSPDEPRAFVANQLLLDRSADLDARGLIAVLDEALDGFGHRRAVITDDAEGARLHAALLPHGWGGGAQVVMVLAPDAPPAAIGVADVPVAPEARVRAVGLRSDVASGLEPAVAEQLARVRARERAARGARGVVVAVDGQDAAHATLHRTGQVFQIEDVVTLPPYRGRGLARRVIASCVREARAQGAELVVIVADADDSPRELYARMGFAPVARLWVVQREVL</sequence>
<reference evidence="4 5" key="1">
    <citation type="submission" date="2018-03" db="EMBL/GenBank/DDBJ databases">
        <title>Aquarubrobacter algicola gen. nov., sp. nov., a novel actinobacterium isolated from shallow eutrophic lake during the end of cyanobacterial harmful algal blooms.</title>
        <authorList>
            <person name="Chun S.J."/>
        </authorList>
    </citation>
    <scope>NUCLEOTIDE SEQUENCE [LARGE SCALE GENOMIC DNA]</scope>
    <source>
        <strain evidence="4 5">Seoho-28</strain>
    </source>
</reference>
<dbReference type="RefSeq" id="WP_107568854.1">
    <property type="nucleotide sequence ID" value="NZ_PYYB01000001.1"/>
</dbReference>
<evidence type="ECO:0000259" key="3">
    <source>
        <dbReference type="PROSITE" id="PS51186"/>
    </source>
</evidence>
<feature type="domain" description="N-acetyltransferase" evidence="3">
    <location>
        <begin position="119"/>
        <end position="257"/>
    </location>
</feature>
<evidence type="ECO:0000256" key="1">
    <source>
        <dbReference type="ARBA" id="ARBA00022679"/>
    </source>
</evidence>
<dbReference type="InterPro" id="IPR050832">
    <property type="entry name" value="Bact_Acetyltransf"/>
</dbReference>